<dbReference type="Gene3D" id="3.40.50.10190">
    <property type="entry name" value="BRCT domain"/>
    <property type="match status" value="1"/>
</dbReference>
<evidence type="ECO:0000313" key="4">
    <source>
        <dbReference type="Proteomes" id="UP000626092"/>
    </source>
</evidence>
<name>A0A834LK36_RHOSS</name>
<gene>
    <name evidence="3" type="ORF">RHSIM_Rhsim05G0088800</name>
</gene>
<dbReference type="Pfam" id="PF00533">
    <property type="entry name" value="BRCT"/>
    <property type="match status" value="1"/>
</dbReference>
<dbReference type="GO" id="GO:0017125">
    <property type="term" value="F:deoxycytidyl transferase activity"/>
    <property type="evidence" value="ECO:0007669"/>
    <property type="project" value="TreeGrafter"/>
</dbReference>
<dbReference type="EMBL" id="WJXA01000005">
    <property type="protein sequence ID" value="KAF7142402.1"/>
    <property type="molecule type" value="Genomic_DNA"/>
</dbReference>
<keyword evidence="4" id="KW-1185">Reference proteome</keyword>
<dbReference type="InterPro" id="IPR036420">
    <property type="entry name" value="BRCT_dom_sf"/>
</dbReference>
<dbReference type="Gene3D" id="3.40.50.1110">
    <property type="entry name" value="SGNH hydrolase"/>
    <property type="match status" value="1"/>
</dbReference>
<dbReference type="GO" id="GO:0042276">
    <property type="term" value="P:error-prone translesion synthesis"/>
    <property type="evidence" value="ECO:0007669"/>
    <property type="project" value="TreeGrafter"/>
</dbReference>
<evidence type="ECO:0000259" key="2">
    <source>
        <dbReference type="PROSITE" id="PS50172"/>
    </source>
</evidence>
<dbReference type="SUPFAM" id="SSF52113">
    <property type="entry name" value="BRCT domain"/>
    <property type="match status" value="1"/>
</dbReference>
<evidence type="ECO:0000256" key="1">
    <source>
        <dbReference type="SAM" id="Coils"/>
    </source>
</evidence>
<dbReference type="InterPro" id="IPR036514">
    <property type="entry name" value="SGNH_hydro_sf"/>
</dbReference>
<evidence type="ECO:0000313" key="3">
    <source>
        <dbReference type="EMBL" id="KAF7142402.1"/>
    </source>
</evidence>
<dbReference type="GO" id="GO:0005634">
    <property type="term" value="C:nucleus"/>
    <property type="evidence" value="ECO:0007669"/>
    <property type="project" value="TreeGrafter"/>
</dbReference>
<keyword evidence="1" id="KW-0175">Coiled coil</keyword>
<dbReference type="FunFam" id="3.40.50.10190:FF:000011">
    <property type="entry name" value="DNA repair protein REV1"/>
    <property type="match status" value="1"/>
</dbReference>
<reference evidence="3" key="1">
    <citation type="submission" date="2019-11" db="EMBL/GenBank/DDBJ databases">
        <authorList>
            <person name="Liu Y."/>
            <person name="Hou J."/>
            <person name="Li T.-Q."/>
            <person name="Guan C.-H."/>
            <person name="Wu X."/>
            <person name="Wu H.-Z."/>
            <person name="Ling F."/>
            <person name="Zhang R."/>
            <person name="Shi X.-G."/>
            <person name="Ren J.-P."/>
            <person name="Chen E.-F."/>
            <person name="Sun J.-M."/>
        </authorList>
    </citation>
    <scope>NUCLEOTIDE SEQUENCE</scope>
    <source>
        <strain evidence="3">Adult_tree_wgs_1</strain>
        <tissue evidence="3">Leaves</tissue>
    </source>
</reference>
<dbReference type="CDD" id="cd17719">
    <property type="entry name" value="BRCT_Rev1"/>
    <property type="match status" value="1"/>
</dbReference>
<comment type="caution">
    <text evidence="3">The sequence shown here is derived from an EMBL/GenBank/DDBJ whole genome shotgun (WGS) entry which is preliminary data.</text>
</comment>
<dbReference type="InterPro" id="IPR001357">
    <property type="entry name" value="BRCT_dom"/>
</dbReference>
<feature type="coiled-coil region" evidence="1">
    <location>
        <begin position="103"/>
        <end position="130"/>
    </location>
</feature>
<accession>A0A834LK36</accession>
<dbReference type="PANTHER" id="PTHR45990:SF1">
    <property type="entry name" value="DNA REPAIR PROTEIN REV1"/>
    <property type="match status" value="1"/>
</dbReference>
<dbReference type="PROSITE" id="PS50172">
    <property type="entry name" value="BRCT"/>
    <property type="match status" value="1"/>
</dbReference>
<organism evidence="3 4">
    <name type="scientific">Rhododendron simsii</name>
    <name type="common">Sims's rhododendron</name>
    <dbReference type="NCBI Taxonomy" id="118357"/>
    <lineage>
        <taxon>Eukaryota</taxon>
        <taxon>Viridiplantae</taxon>
        <taxon>Streptophyta</taxon>
        <taxon>Embryophyta</taxon>
        <taxon>Tracheophyta</taxon>
        <taxon>Spermatophyta</taxon>
        <taxon>Magnoliopsida</taxon>
        <taxon>eudicotyledons</taxon>
        <taxon>Gunneridae</taxon>
        <taxon>Pentapetalae</taxon>
        <taxon>asterids</taxon>
        <taxon>Ericales</taxon>
        <taxon>Ericaceae</taxon>
        <taxon>Ericoideae</taxon>
        <taxon>Rhodoreae</taxon>
        <taxon>Rhododendron</taxon>
    </lineage>
</organism>
<proteinExistence type="predicted"/>
<feature type="domain" description="BRCT" evidence="2">
    <location>
        <begin position="159"/>
        <end position="250"/>
    </location>
</feature>
<dbReference type="Proteomes" id="UP000626092">
    <property type="component" value="Unassembled WGS sequence"/>
</dbReference>
<dbReference type="AlphaFoldDB" id="A0A834LK36"/>
<protein>
    <recommendedName>
        <fullName evidence="2">BRCT domain-containing protein</fullName>
    </recommendedName>
</protein>
<dbReference type="GO" id="GO:0070987">
    <property type="term" value="P:error-free translesion synthesis"/>
    <property type="evidence" value="ECO:0007669"/>
    <property type="project" value="TreeGrafter"/>
</dbReference>
<dbReference type="OrthoDB" id="427711at2759"/>
<dbReference type="SMART" id="SM00292">
    <property type="entry name" value="BRCT"/>
    <property type="match status" value="1"/>
</dbReference>
<sequence length="841" mass="93341">MHSGYAEIKFTADSKLAEANALMASIEDKSLELKPKCMLVMPSLLSSLSKQTEDWRDWEKKLKEEEEMLDESGDVANSTLKSKEQEISQRLDNVAVKEKATGADATRNSLEVKEKELVVLEKKLDARERHWSYMAVKNQKLQEQFEAEGTSSSNSGSNNRKPIFQGVSIFVGGFIVPSSQVLKGYMLKHGGRFKNYFSRHRVTHIICSNLPDSKIKNLRSFSAELPAVKPAWLLDSVATNKLLSWVPYQLDHVASETRNQPKLSSFFALKSSAVSNDPTTCVTGQVISEIEDPSLIGGTIKESDFTSVIIGEVTCNDGQYSEGNVAEPSNGLTIDVGSVDDPDQASPFGPPASVISDNVNKSTSSAIARPSKRHHSTLVDHNFVENYFKKSRIVSLSRWSSGIFQNYKISLWLCAILTIHEELLKFCLQITLLEVMENKREYLLEMQRHFVLTLLFSLMTFELMRSGFLGMMGSLGYHPGAKKKLYGCGAMPWEFRGEFSCGGKGPVKEFELCDNPAEYVFWDSIHLTEETCEQMAAQMWSGGPCAVKPYNLKLYSSASGPLDQEVHDQSAPFEEAISECVLDKTDVQCIHWWQKVLNPDLVKGPWCKQIKKRSDAEEPVTYMGCGDLQLILHCLHNGLLKSGLLCRVKCDAKFWSFFPPDVKDIRSMGLQVSKLESVDTAEQGAVYLRVRRVKKRSYFHKGTVGCGIIWLMNERNSIRSWLASASASTKEQLEISCPAKESASRGDLDLGVVASLPPDLSSEINDIYDGKLINLISKKKGKSVAQERVQVPLKEGSGTFYSHPAFVNENHVVDKIGLGGGAGGEEAAMEGRVASRDNVAA</sequence>
<dbReference type="GO" id="GO:0003887">
    <property type="term" value="F:DNA-directed DNA polymerase activity"/>
    <property type="evidence" value="ECO:0007669"/>
    <property type="project" value="TreeGrafter"/>
</dbReference>
<dbReference type="PANTHER" id="PTHR45990">
    <property type="entry name" value="DNA REPAIR PROTEIN REV1"/>
    <property type="match status" value="1"/>
</dbReference>